<keyword evidence="7" id="KW-1185">Reference proteome</keyword>
<accession>A0ABX7YZ47</accession>
<dbReference type="SMART" id="SM01144">
    <property type="entry name" value="DTW"/>
    <property type="match status" value="1"/>
</dbReference>
<dbReference type="InterPro" id="IPR039262">
    <property type="entry name" value="DTWD2/TAPT"/>
</dbReference>
<dbReference type="PANTHER" id="PTHR21392">
    <property type="entry name" value="TRNA-URIDINE AMINOCARBOXYPROPYLTRANSFERASE 2"/>
    <property type="match status" value="1"/>
</dbReference>
<dbReference type="InterPro" id="IPR005636">
    <property type="entry name" value="DTW"/>
</dbReference>
<evidence type="ECO:0000256" key="2">
    <source>
        <dbReference type="ARBA" id="ARBA00022679"/>
    </source>
</evidence>
<evidence type="ECO:0000259" key="5">
    <source>
        <dbReference type="SMART" id="SM01144"/>
    </source>
</evidence>
<dbReference type="PANTHER" id="PTHR21392:SF1">
    <property type="entry name" value="TRNA-URIDINE AMINOCARBOXYPROPYLTRANSFERASE"/>
    <property type="match status" value="1"/>
</dbReference>
<name>A0ABX7YZ47_9GAMM</name>
<dbReference type="RefSeq" id="WP_212596446.1">
    <property type="nucleotide sequence ID" value="NZ_CP073587.1"/>
</dbReference>
<gene>
    <name evidence="6" type="ORF">KDN34_08630</name>
</gene>
<sequence>MTISLLASVPTETAVAMHAVHRLHAYRQAIATKPYASRGMKVKRCPFCLLPAEVCTCASRKLLATDSAFALVMYDTEVLKPSNSGRLIADLILDTHAFLWSRTQPDRHLLQLLTDPTYQPFVVFPGDYALPGQQVIEVSPTTSSLKNSFPDGKKPLFVLLDGCWREAVKMFRKSPYLQQLPVLSFHPDTLADYQLRKGQRDFQLGTAEVASLVLEVWGESNNARAMQLWFRVFVESSMWSRSARSPECLARRQTLLEEFNQLFTASK</sequence>
<organism evidence="6 7">
    <name type="scientific">Shewanella yunxiaonensis</name>
    <dbReference type="NCBI Taxonomy" id="2829809"/>
    <lineage>
        <taxon>Bacteria</taxon>
        <taxon>Pseudomonadati</taxon>
        <taxon>Pseudomonadota</taxon>
        <taxon>Gammaproteobacteria</taxon>
        <taxon>Alteromonadales</taxon>
        <taxon>Shewanellaceae</taxon>
        <taxon>Shewanella</taxon>
    </lineage>
</organism>
<keyword evidence="3" id="KW-0949">S-adenosyl-L-methionine</keyword>
<protein>
    <recommendedName>
        <fullName evidence="1">tRNA-uridine aminocarboxypropyltransferase</fullName>
        <ecNumber evidence="1">2.5.1.25</ecNumber>
    </recommendedName>
</protein>
<keyword evidence="2" id="KW-0808">Transferase</keyword>
<keyword evidence="4" id="KW-0819">tRNA processing</keyword>
<reference evidence="6 7" key="1">
    <citation type="submission" date="2021-04" db="EMBL/GenBank/DDBJ databases">
        <title>Novel species identification of genus Shewanella.</title>
        <authorList>
            <person name="Liu G."/>
        </authorList>
    </citation>
    <scope>NUCLEOTIDE SEQUENCE [LARGE SCALE GENOMIC DNA]</scope>
    <source>
        <strain evidence="6 7">FJAT-54481</strain>
    </source>
</reference>
<evidence type="ECO:0000256" key="1">
    <source>
        <dbReference type="ARBA" id="ARBA00012386"/>
    </source>
</evidence>
<feature type="domain" description="DTW" evidence="5">
    <location>
        <begin position="41"/>
        <end position="242"/>
    </location>
</feature>
<evidence type="ECO:0000256" key="4">
    <source>
        <dbReference type="ARBA" id="ARBA00022694"/>
    </source>
</evidence>
<evidence type="ECO:0000313" key="7">
    <source>
        <dbReference type="Proteomes" id="UP000679575"/>
    </source>
</evidence>
<dbReference type="EC" id="2.5.1.25" evidence="1"/>
<evidence type="ECO:0000256" key="3">
    <source>
        <dbReference type="ARBA" id="ARBA00022691"/>
    </source>
</evidence>
<dbReference type="EMBL" id="CP073587">
    <property type="protein sequence ID" value="QUN07446.1"/>
    <property type="molecule type" value="Genomic_DNA"/>
</dbReference>
<evidence type="ECO:0000313" key="6">
    <source>
        <dbReference type="EMBL" id="QUN07446.1"/>
    </source>
</evidence>
<dbReference type="Pfam" id="PF03942">
    <property type="entry name" value="DTW"/>
    <property type="match status" value="1"/>
</dbReference>
<dbReference type="Proteomes" id="UP000679575">
    <property type="component" value="Chromosome"/>
</dbReference>
<proteinExistence type="predicted"/>